<evidence type="ECO:0000313" key="3">
    <source>
        <dbReference type="Proteomes" id="UP000214610"/>
    </source>
</evidence>
<protein>
    <submittedName>
        <fullName evidence="2">DUF805 domain-containing protein</fullName>
    </submittedName>
</protein>
<dbReference type="Pfam" id="PF05656">
    <property type="entry name" value="DUF805"/>
    <property type="match status" value="1"/>
</dbReference>
<dbReference type="Proteomes" id="UP000214610">
    <property type="component" value="Unassembled WGS sequence"/>
</dbReference>
<dbReference type="InterPro" id="IPR008523">
    <property type="entry name" value="DUF805"/>
</dbReference>
<keyword evidence="1" id="KW-0812">Transmembrane</keyword>
<reference evidence="3" key="1">
    <citation type="submission" date="2017-05" db="EMBL/GenBank/DDBJ databases">
        <title>Improved OligoMM genomes.</title>
        <authorList>
            <person name="Garzetti D."/>
        </authorList>
    </citation>
    <scope>NUCLEOTIDE SEQUENCE [LARGE SCALE GENOMIC DNA]</scope>
    <source>
        <strain evidence="3">YL45</strain>
    </source>
</reference>
<name>A0A227KQ74_9BURK</name>
<keyword evidence="3" id="KW-1185">Reference proteome</keyword>
<dbReference type="AlphaFoldDB" id="A0A227KQ74"/>
<comment type="caution">
    <text evidence="2">The sequence shown here is derived from an EMBL/GenBank/DDBJ whole genome shotgun (WGS) entry which is preliminary data.</text>
</comment>
<sequence>MLNWYRYCLRKYFDFNGRASRAEFWSFALINIFVLFSFSLLTGTIHGETTSGEKYRVMLAALNNSPTLVSVLTILEVVFGVFIFCPALAVTVRRLHDRNHSGWWAVGQFIPFLNFLVLIFLMLDSQKAQNKYGACAPASPDDVVHSENQTSDNFFSRYLRPNRKSSYSFLSQHQRLSSPHSDAPSASNLLKDEKKELERIVDELLSEDFPGSLEDFDREVEVRLDKAMGRDPAYPDEFLSGTSFARHRIEEKGYEIARRLDALAERQPPLSKEEMDREAEKIINEGLGRHWKTQNVSSETSSAI</sequence>
<dbReference type="GO" id="GO:0005886">
    <property type="term" value="C:plasma membrane"/>
    <property type="evidence" value="ECO:0007669"/>
    <property type="project" value="TreeGrafter"/>
</dbReference>
<dbReference type="PANTHER" id="PTHR34980:SF2">
    <property type="entry name" value="INNER MEMBRANE PROTEIN YHAH-RELATED"/>
    <property type="match status" value="1"/>
</dbReference>
<feature type="transmembrane region" description="Helical" evidence="1">
    <location>
        <begin position="102"/>
        <end position="123"/>
    </location>
</feature>
<dbReference type="GeneID" id="78363679"/>
<dbReference type="PANTHER" id="PTHR34980">
    <property type="entry name" value="INNER MEMBRANE PROTEIN-RELATED-RELATED"/>
    <property type="match status" value="1"/>
</dbReference>
<keyword evidence="1" id="KW-0472">Membrane</keyword>
<evidence type="ECO:0000313" key="2">
    <source>
        <dbReference type="EMBL" id="OXE50390.1"/>
    </source>
</evidence>
<dbReference type="RefSeq" id="WP_066592052.1">
    <property type="nucleotide sequence ID" value="NZ_CAJTBZ010000020.1"/>
</dbReference>
<feature type="transmembrane region" description="Helical" evidence="1">
    <location>
        <begin position="24"/>
        <end position="47"/>
    </location>
</feature>
<organism evidence="2 3">
    <name type="scientific">Turicimonas muris</name>
    <dbReference type="NCBI Taxonomy" id="1796652"/>
    <lineage>
        <taxon>Bacteria</taxon>
        <taxon>Pseudomonadati</taxon>
        <taxon>Pseudomonadota</taxon>
        <taxon>Betaproteobacteria</taxon>
        <taxon>Burkholderiales</taxon>
        <taxon>Sutterellaceae</taxon>
        <taxon>Turicimonas</taxon>
    </lineage>
</organism>
<feature type="transmembrane region" description="Helical" evidence="1">
    <location>
        <begin position="67"/>
        <end position="90"/>
    </location>
</feature>
<evidence type="ECO:0000256" key="1">
    <source>
        <dbReference type="SAM" id="Phobius"/>
    </source>
</evidence>
<accession>A0A227KQ74</accession>
<gene>
    <name evidence="2" type="ORF">ADH67_05265</name>
</gene>
<keyword evidence="1" id="KW-1133">Transmembrane helix</keyword>
<proteinExistence type="predicted"/>
<dbReference type="EMBL" id="NHMP01000002">
    <property type="protein sequence ID" value="OXE50390.1"/>
    <property type="molecule type" value="Genomic_DNA"/>
</dbReference>